<dbReference type="PANTHER" id="PTHR48063:SF90">
    <property type="entry name" value="OS11G0565920 PROTEIN"/>
    <property type="match status" value="1"/>
</dbReference>
<keyword evidence="3" id="KW-0732">Signal</keyword>
<dbReference type="Gene3D" id="3.80.10.10">
    <property type="entry name" value="Ribonuclease Inhibitor"/>
    <property type="match status" value="1"/>
</dbReference>
<dbReference type="InterPro" id="IPR032675">
    <property type="entry name" value="LRR_dom_sf"/>
</dbReference>
<keyword evidence="8" id="KW-1185">Reference proteome</keyword>
<dbReference type="GO" id="GO:0016020">
    <property type="term" value="C:membrane"/>
    <property type="evidence" value="ECO:0007669"/>
    <property type="project" value="UniProtKB-SubCell"/>
</dbReference>
<comment type="caution">
    <text evidence="7">The sequence shown here is derived from an EMBL/GenBank/DDBJ whole genome shotgun (WGS) entry which is preliminary data.</text>
</comment>
<evidence type="ECO:0000313" key="7">
    <source>
        <dbReference type="EMBL" id="MQL71712.1"/>
    </source>
</evidence>
<protein>
    <submittedName>
        <fullName evidence="7">Uncharacterized protein</fullName>
    </submittedName>
</protein>
<dbReference type="PANTHER" id="PTHR48063">
    <property type="entry name" value="LRR RECEPTOR-LIKE KINASE"/>
    <property type="match status" value="1"/>
</dbReference>
<comment type="subcellular location">
    <subcellularLocation>
        <location evidence="1">Membrane</location>
        <topology evidence="1">Single-pass type I membrane protein</topology>
    </subcellularLocation>
</comment>
<evidence type="ECO:0000256" key="2">
    <source>
        <dbReference type="ARBA" id="ARBA00022692"/>
    </source>
</evidence>
<dbReference type="EMBL" id="NMUH01000107">
    <property type="protein sequence ID" value="MQL71712.1"/>
    <property type="molecule type" value="Genomic_DNA"/>
</dbReference>
<keyword evidence="4" id="KW-1133">Transmembrane helix</keyword>
<dbReference type="Proteomes" id="UP000652761">
    <property type="component" value="Unassembled WGS sequence"/>
</dbReference>
<name>A0A843TH47_COLES</name>
<organism evidence="7 8">
    <name type="scientific">Colocasia esculenta</name>
    <name type="common">Wild taro</name>
    <name type="synonym">Arum esculentum</name>
    <dbReference type="NCBI Taxonomy" id="4460"/>
    <lineage>
        <taxon>Eukaryota</taxon>
        <taxon>Viridiplantae</taxon>
        <taxon>Streptophyta</taxon>
        <taxon>Embryophyta</taxon>
        <taxon>Tracheophyta</taxon>
        <taxon>Spermatophyta</taxon>
        <taxon>Magnoliopsida</taxon>
        <taxon>Liliopsida</taxon>
        <taxon>Araceae</taxon>
        <taxon>Aroideae</taxon>
        <taxon>Colocasieae</taxon>
        <taxon>Colocasia</taxon>
    </lineage>
</organism>
<dbReference type="SUPFAM" id="SSF52058">
    <property type="entry name" value="L domain-like"/>
    <property type="match status" value="1"/>
</dbReference>
<evidence type="ECO:0000313" key="8">
    <source>
        <dbReference type="Proteomes" id="UP000652761"/>
    </source>
</evidence>
<evidence type="ECO:0000256" key="4">
    <source>
        <dbReference type="ARBA" id="ARBA00022989"/>
    </source>
</evidence>
<dbReference type="OrthoDB" id="693890at2759"/>
<evidence type="ECO:0000256" key="3">
    <source>
        <dbReference type="ARBA" id="ARBA00022729"/>
    </source>
</evidence>
<sequence>MLQSLDLSMNNLTGTIPEEVSHLSVLWYLNTSDKNLEGGIPAMLGLHFENLAWFSNNPNLSRRPLEVSYEDGKCS</sequence>
<keyword evidence="2" id="KW-0812">Transmembrane</keyword>
<keyword evidence="6" id="KW-0325">Glycoprotein</keyword>
<keyword evidence="5" id="KW-0472">Membrane</keyword>
<dbReference type="InterPro" id="IPR046956">
    <property type="entry name" value="RLP23-like"/>
</dbReference>
<evidence type="ECO:0000256" key="6">
    <source>
        <dbReference type="ARBA" id="ARBA00023180"/>
    </source>
</evidence>
<dbReference type="AlphaFoldDB" id="A0A843TH47"/>
<accession>A0A843TH47</accession>
<dbReference type="InterPro" id="IPR001611">
    <property type="entry name" value="Leu-rich_rpt"/>
</dbReference>
<proteinExistence type="predicted"/>
<gene>
    <name evidence="7" type="ORF">Taro_004045</name>
</gene>
<dbReference type="Pfam" id="PF00560">
    <property type="entry name" value="LRR_1"/>
    <property type="match status" value="1"/>
</dbReference>
<reference evidence="7" key="1">
    <citation type="submission" date="2017-07" db="EMBL/GenBank/DDBJ databases">
        <title>Taro Niue Genome Assembly and Annotation.</title>
        <authorList>
            <person name="Atibalentja N."/>
            <person name="Keating K."/>
            <person name="Fields C.J."/>
        </authorList>
    </citation>
    <scope>NUCLEOTIDE SEQUENCE</scope>
    <source>
        <strain evidence="7">Niue_2</strain>
        <tissue evidence="7">Leaf</tissue>
    </source>
</reference>
<evidence type="ECO:0000256" key="5">
    <source>
        <dbReference type="ARBA" id="ARBA00023136"/>
    </source>
</evidence>
<evidence type="ECO:0000256" key="1">
    <source>
        <dbReference type="ARBA" id="ARBA00004479"/>
    </source>
</evidence>